<reference evidence="11" key="1">
    <citation type="journal article" date="2019" name="Int. J. Syst. Evol. Microbiol.">
        <title>The Global Catalogue of Microorganisms (GCM) 10K type strain sequencing project: providing services to taxonomists for standard genome sequencing and annotation.</title>
        <authorList>
            <consortium name="The Broad Institute Genomics Platform"/>
            <consortium name="The Broad Institute Genome Sequencing Center for Infectious Disease"/>
            <person name="Wu L."/>
            <person name="Ma J."/>
        </authorList>
    </citation>
    <scope>NUCLEOTIDE SEQUENCE [LARGE SCALE GENOMIC DNA]</scope>
    <source>
        <strain evidence="11">CGMCC 1.15044</strain>
    </source>
</reference>
<dbReference type="InterPro" id="IPR003660">
    <property type="entry name" value="HAMP_dom"/>
</dbReference>
<dbReference type="PROSITE" id="PS50111">
    <property type="entry name" value="CHEMOTAXIS_TRANSDUC_2"/>
    <property type="match status" value="1"/>
</dbReference>
<proteinExistence type="inferred from homology"/>
<keyword evidence="7" id="KW-1133">Transmembrane helix</keyword>
<gene>
    <name evidence="10" type="ORF">GCM10010917_27080</name>
</gene>
<evidence type="ECO:0000256" key="3">
    <source>
        <dbReference type="ARBA" id="ARBA00023136"/>
    </source>
</evidence>
<evidence type="ECO:0008006" key="12">
    <source>
        <dbReference type="Google" id="ProtNLM"/>
    </source>
</evidence>
<dbReference type="InterPro" id="IPR004089">
    <property type="entry name" value="MCPsignal_dom"/>
</dbReference>
<evidence type="ECO:0000256" key="2">
    <source>
        <dbReference type="ARBA" id="ARBA00022475"/>
    </source>
</evidence>
<evidence type="ECO:0000256" key="6">
    <source>
        <dbReference type="PROSITE-ProRule" id="PRU00284"/>
    </source>
</evidence>
<evidence type="ECO:0000313" key="10">
    <source>
        <dbReference type="EMBL" id="GGA40377.1"/>
    </source>
</evidence>
<keyword evidence="7" id="KW-0812">Transmembrane</keyword>
<evidence type="ECO:0000256" key="7">
    <source>
        <dbReference type="SAM" id="Phobius"/>
    </source>
</evidence>
<dbReference type="Gene3D" id="1.10.287.950">
    <property type="entry name" value="Methyl-accepting chemotaxis protein"/>
    <property type="match status" value="1"/>
</dbReference>
<dbReference type="Gene3D" id="6.10.340.10">
    <property type="match status" value="1"/>
</dbReference>
<name>A0ABQ1GBM5_9BACL</name>
<dbReference type="Proteomes" id="UP000609323">
    <property type="component" value="Unassembled WGS sequence"/>
</dbReference>
<protein>
    <recommendedName>
        <fullName evidence="12">Methyl-accepting chemotaxis protein</fullName>
    </recommendedName>
</protein>
<comment type="subcellular location">
    <subcellularLocation>
        <location evidence="1">Cell membrane</location>
    </subcellularLocation>
</comment>
<dbReference type="SUPFAM" id="SSF58104">
    <property type="entry name" value="Methyl-accepting chemotaxis protein (MCP) signaling domain"/>
    <property type="match status" value="1"/>
</dbReference>
<comment type="similarity">
    <text evidence="5">Belongs to the methyl-accepting chemotaxis (MCP) protein family.</text>
</comment>
<dbReference type="PANTHER" id="PTHR32089:SF112">
    <property type="entry name" value="LYSOZYME-LIKE PROTEIN-RELATED"/>
    <property type="match status" value="1"/>
</dbReference>
<feature type="domain" description="HAMP" evidence="9">
    <location>
        <begin position="61"/>
        <end position="111"/>
    </location>
</feature>
<dbReference type="PROSITE" id="PS50885">
    <property type="entry name" value="HAMP"/>
    <property type="match status" value="1"/>
</dbReference>
<dbReference type="SMART" id="SM00283">
    <property type="entry name" value="MA"/>
    <property type="match status" value="1"/>
</dbReference>
<dbReference type="Pfam" id="PF00015">
    <property type="entry name" value="MCPsignal"/>
    <property type="match status" value="1"/>
</dbReference>
<keyword evidence="3 7" id="KW-0472">Membrane</keyword>
<keyword evidence="4 6" id="KW-0807">Transducer</keyword>
<evidence type="ECO:0000259" key="9">
    <source>
        <dbReference type="PROSITE" id="PS50885"/>
    </source>
</evidence>
<dbReference type="SMART" id="SM00304">
    <property type="entry name" value="HAMP"/>
    <property type="match status" value="1"/>
</dbReference>
<keyword evidence="2" id="KW-1003">Cell membrane</keyword>
<evidence type="ECO:0000256" key="1">
    <source>
        <dbReference type="ARBA" id="ARBA00004236"/>
    </source>
</evidence>
<accession>A0ABQ1GBM5</accession>
<dbReference type="Pfam" id="PF00672">
    <property type="entry name" value="HAMP"/>
    <property type="match status" value="1"/>
</dbReference>
<feature type="transmembrane region" description="Helical" evidence="7">
    <location>
        <begin position="12"/>
        <end position="32"/>
    </location>
</feature>
<evidence type="ECO:0000313" key="11">
    <source>
        <dbReference type="Proteomes" id="UP000609323"/>
    </source>
</evidence>
<evidence type="ECO:0000256" key="4">
    <source>
        <dbReference type="ARBA" id="ARBA00023224"/>
    </source>
</evidence>
<evidence type="ECO:0000259" key="8">
    <source>
        <dbReference type="PROSITE" id="PS50111"/>
    </source>
</evidence>
<feature type="domain" description="Methyl-accepting transducer" evidence="8">
    <location>
        <begin position="130"/>
        <end position="380"/>
    </location>
</feature>
<evidence type="ECO:0000256" key="5">
    <source>
        <dbReference type="ARBA" id="ARBA00029447"/>
    </source>
</evidence>
<sequence length="416" mass="45497">MSWFQKLSMSQKIVTGFFAVAVLFSVPFLLALIFTGHWLLGIILVVVLSALTYPLSRLFEKTLSSTFDNIANVTARIAKGDFTATVPESGTMGDVSRTFNSMTDKLKKLLGDVTAISRQVMDTSNGLSDKHQELKTVMNQVAKSSSELAVGASQISEDVGDMMESIQSIEAKVGNYTTSTREMNQRSSHTLQLVEAGRQSVEKQAEGMKRNVEATSHVAQSIEKLSKNAKGITLITKTISELAEQTNLLSLNASIEAARAGEHGRGFAVVAQEVRKLAEESTTSTQKVFELVKSIEQDVKQATVNIHTNEEIVRMQNEMIHEAEQIFAQIVDSVAYISQQIAVFSEESESMLEASHKISSSIQNISAITEESAAGTEQVSAAMNEQISSIENVARETEAMTQAVFQLQKTIQVFKI</sequence>
<dbReference type="EMBL" id="BMHF01000008">
    <property type="protein sequence ID" value="GGA40377.1"/>
    <property type="molecule type" value="Genomic_DNA"/>
</dbReference>
<dbReference type="CDD" id="cd06225">
    <property type="entry name" value="HAMP"/>
    <property type="match status" value="1"/>
</dbReference>
<dbReference type="RefSeq" id="WP_094092444.1">
    <property type="nucleotide sequence ID" value="NZ_BMHF01000008.1"/>
</dbReference>
<organism evidence="10 11">
    <name type="scientific">Paenibacillus physcomitrellae</name>
    <dbReference type="NCBI Taxonomy" id="1619311"/>
    <lineage>
        <taxon>Bacteria</taxon>
        <taxon>Bacillati</taxon>
        <taxon>Bacillota</taxon>
        <taxon>Bacilli</taxon>
        <taxon>Bacillales</taxon>
        <taxon>Paenibacillaceae</taxon>
        <taxon>Paenibacillus</taxon>
    </lineage>
</organism>
<comment type="caution">
    <text evidence="10">The sequence shown here is derived from an EMBL/GenBank/DDBJ whole genome shotgun (WGS) entry which is preliminary data.</text>
</comment>
<keyword evidence="11" id="KW-1185">Reference proteome</keyword>
<dbReference type="PANTHER" id="PTHR32089">
    <property type="entry name" value="METHYL-ACCEPTING CHEMOTAXIS PROTEIN MCPB"/>
    <property type="match status" value="1"/>
</dbReference>